<dbReference type="GO" id="GO:1902201">
    <property type="term" value="P:negative regulation of bacterial-type flagellum-dependent cell motility"/>
    <property type="evidence" value="ECO:0007669"/>
    <property type="project" value="TreeGrafter"/>
</dbReference>
<comment type="catalytic activity">
    <reaction evidence="2">
        <text>2 GTP = 3',3'-c-di-GMP + 2 diphosphate</text>
        <dbReference type="Rhea" id="RHEA:24898"/>
        <dbReference type="ChEBI" id="CHEBI:33019"/>
        <dbReference type="ChEBI" id="CHEBI:37565"/>
        <dbReference type="ChEBI" id="CHEBI:58805"/>
        <dbReference type="EC" id="2.7.7.65"/>
    </reaction>
</comment>
<dbReference type="Gene3D" id="1.25.40.10">
    <property type="entry name" value="Tetratricopeptide repeat domain"/>
    <property type="match status" value="2"/>
</dbReference>
<proteinExistence type="predicted"/>
<dbReference type="InterPro" id="IPR000160">
    <property type="entry name" value="GGDEF_dom"/>
</dbReference>
<dbReference type="InterPro" id="IPR029787">
    <property type="entry name" value="Nucleotide_cyclase"/>
</dbReference>
<dbReference type="SMART" id="SM00028">
    <property type="entry name" value="TPR"/>
    <property type="match status" value="4"/>
</dbReference>
<dbReference type="EMBL" id="JACHHY010000018">
    <property type="protein sequence ID" value="MBB5019603.1"/>
    <property type="molecule type" value="Genomic_DNA"/>
</dbReference>
<dbReference type="AlphaFoldDB" id="A0A840MTJ2"/>
<dbReference type="FunFam" id="3.30.70.270:FF:000001">
    <property type="entry name" value="Diguanylate cyclase domain protein"/>
    <property type="match status" value="1"/>
</dbReference>
<dbReference type="SUPFAM" id="SSF55073">
    <property type="entry name" value="Nucleotide cyclase"/>
    <property type="match status" value="1"/>
</dbReference>
<dbReference type="Pfam" id="PF00990">
    <property type="entry name" value="GGDEF"/>
    <property type="match status" value="1"/>
</dbReference>
<protein>
    <recommendedName>
        <fullName evidence="1">diguanylate cyclase</fullName>
        <ecNumber evidence="1">2.7.7.65</ecNumber>
    </recommendedName>
</protein>
<dbReference type="RefSeq" id="WP_184040727.1">
    <property type="nucleotide sequence ID" value="NZ_JACHHY010000018.1"/>
</dbReference>
<dbReference type="PANTHER" id="PTHR45138:SF9">
    <property type="entry name" value="DIGUANYLATE CYCLASE DGCM-RELATED"/>
    <property type="match status" value="1"/>
</dbReference>
<dbReference type="PROSITE" id="PS50887">
    <property type="entry name" value="GGDEF"/>
    <property type="match status" value="1"/>
</dbReference>
<keyword evidence="5" id="KW-1185">Reference proteome</keyword>
<dbReference type="GO" id="GO:0052621">
    <property type="term" value="F:diguanylate cyclase activity"/>
    <property type="evidence" value="ECO:0007669"/>
    <property type="project" value="UniProtKB-EC"/>
</dbReference>
<dbReference type="Proteomes" id="UP000575898">
    <property type="component" value="Unassembled WGS sequence"/>
</dbReference>
<dbReference type="SMART" id="SM00267">
    <property type="entry name" value="GGDEF"/>
    <property type="match status" value="1"/>
</dbReference>
<evidence type="ECO:0000256" key="1">
    <source>
        <dbReference type="ARBA" id="ARBA00012528"/>
    </source>
</evidence>
<dbReference type="PANTHER" id="PTHR45138">
    <property type="entry name" value="REGULATORY COMPONENTS OF SENSORY TRANSDUCTION SYSTEM"/>
    <property type="match status" value="1"/>
</dbReference>
<dbReference type="GO" id="GO:0043709">
    <property type="term" value="P:cell adhesion involved in single-species biofilm formation"/>
    <property type="evidence" value="ECO:0007669"/>
    <property type="project" value="TreeGrafter"/>
</dbReference>
<dbReference type="InterPro" id="IPR019734">
    <property type="entry name" value="TPR_rpt"/>
</dbReference>
<dbReference type="CDD" id="cd01949">
    <property type="entry name" value="GGDEF"/>
    <property type="match status" value="1"/>
</dbReference>
<dbReference type="InterPro" id="IPR011990">
    <property type="entry name" value="TPR-like_helical_dom_sf"/>
</dbReference>
<organism evidence="4 5">
    <name type="scientific">Chitinivorax tropicus</name>
    <dbReference type="NCBI Taxonomy" id="714531"/>
    <lineage>
        <taxon>Bacteria</taxon>
        <taxon>Pseudomonadati</taxon>
        <taxon>Pseudomonadota</taxon>
        <taxon>Betaproteobacteria</taxon>
        <taxon>Chitinivorax</taxon>
    </lineage>
</organism>
<dbReference type="GO" id="GO:0005886">
    <property type="term" value="C:plasma membrane"/>
    <property type="evidence" value="ECO:0007669"/>
    <property type="project" value="TreeGrafter"/>
</dbReference>
<reference evidence="4 5" key="1">
    <citation type="submission" date="2020-08" db="EMBL/GenBank/DDBJ databases">
        <title>Genomic Encyclopedia of Type Strains, Phase IV (KMG-IV): sequencing the most valuable type-strain genomes for metagenomic binning, comparative biology and taxonomic classification.</title>
        <authorList>
            <person name="Goeker M."/>
        </authorList>
    </citation>
    <scope>NUCLEOTIDE SEQUENCE [LARGE SCALE GENOMIC DNA]</scope>
    <source>
        <strain evidence="4 5">DSM 27165</strain>
    </source>
</reference>
<comment type="caution">
    <text evidence="4">The sequence shown here is derived from an EMBL/GenBank/DDBJ whole genome shotgun (WGS) entry which is preliminary data.</text>
</comment>
<feature type="domain" description="GGDEF" evidence="3">
    <location>
        <begin position="473"/>
        <end position="607"/>
    </location>
</feature>
<dbReference type="SUPFAM" id="SSF48452">
    <property type="entry name" value="TPR-like"/>
    <property type="match status" value="2"/>
</dbReference>
<evidence type="ECO:0000313" key="5">
    <source>
        <dbReference type="Proteomes" id="UP000575898"/>
    </source>
</evidence>
<dbReference type="InterPro" id="IPR050469">
    <property type="entry name" value="Diguanylate_Cyclase"/>
</dbReference>
<sequence length="607" mass="67991">MSSINHYGTDKSPALNNPGAARVQIRRLNDLAWDCQFVDPAQVPRLAGRAEKMASEFDDWLGLGWALINLAFHQIRFGSLDDAQGLFERAQHCFSKQVDRRGSWLVMDGFALILLRQGDPASARPMLQAVLDAPEAERDPLDWVLTLNTLATSCTELNDTDAALRHFYRALEIAERIGSMPRIAQVSMNLGYVHLMLGSHVESLRLLTQAVEIARSVNLPFIMPIAVANLALYHITQGQHATAYELVSPLLGHTEWVETGDLAFFGVIAAQTFAMRGDRIAALRYLHDAGKKAQVAEDKACQTHCLWVESLLARQHGQTGEALALMEQALVLAETVPDRHYLIETLKSLADLYECQGEPTLALHTLKRHFAAREEMMCLATTVHVQSLAIQHEISRARMERDFAVARQAEAEQAAHDLERLNRFLNHKIMEVESLRDQLHELVVRDPLTNLYNRRHLQDELCSALQLAARQHFSLCVVLFDLDHFKVINDTRGHAFGDAVLVAFAELLQSSVRGSDFACRYGGEEFCLVMYDIDTSTAVMRAAEMLGHWCERRITYKGVDVVGLSFSAGVAEYPVDGTEPDRLLSRADAALYRAKQRGRSRIDSAER</sequence>
<dbReference type="EC" id="2.7.7.65" evidence="1"/>
<dbReference type="NCBIfam" id="TIGR00254">
    <property type="entry name" value="GGDEF"/>
    <property type="match status" value="1"/>
</dbReference>
<dbReference type="Pfam" id="PF13424">
    <property type="entry name" value="TPR_12"/>
    <property type="match status" value="2"/>
</dbReference>
<accession>A0A840MTJ2</accession>
<evidence type="ECO:0000259" key="3">
    <source>
        <dbReference type="PROSITE" id="PS50887"/>
    </source>
</evidence>
<name>A0A840MTJ2_9PROT</name>
<dbReference type="InterPro" id="IPR043128">
    <property type="entry name" value="Rev_trsase/Diguanyl_cyclase"/>
</dbReference>
<gene>
    <name evidence="4" type="ORF">HNQ59_002905</name>
</gene>
<evidence type="ECO:0000256" key="2">
    <source>
        <dbReference type="ARBA" id="ARBA00034247"/>
    </source>
</evidence>
<evidence type="ECO:0000313" key="4">
    <source>
        <dbReference type="EMBL" id="MBB5019603.1"/>
    </source>
</evidence>
<dbReference type="Gene3D" id="3.30.70.270">
    <property type="match status" value="1"/>
</dbReference>